<evidence type="ECO:0000313" key="2">
    <source>
        <dbReference type="Proteomes" id="UP000248423"/>
    </source>
</evidence>
<keyword evidence="2" id="KW-1185">Reference proteome</keyword>
<dbReference type="Proteomes" id="UP000248423">
    <property type="component" value="Unassembled WGS sequence"/>
</dbReference>
<organism evidence="1 2">
    <name type="scientific">Aspergillus sclerotiicarbonarius (strain CBS 121057 / IBT 28362)</name>
    <dbReference type="NCBI Taxonomy" id="1448318"/>
    <lineage>
        <taxon>Eukaryota</taxon>
        <taxon>Fungi</taxon>
        <taxon>Dikarya</taxon>
        <taxon>Ascomycota</taxon>
        <taxon>Pezizomycotina</taxon>
        <taxon>Eurotiomycetes</taxon>
        <taxon>Eurotiomycetidae</taxon>
        <taxon>Eurotiales</taxon>
        <taxon>Aspergillaceae</taxon>
        <taxon>Aspergillus</taxon>
        <taxon>Aspergillus subgen. Circumdati</taxon>
    </lineage>
</organism>
<evidence type="ECO:0000313" key="1">
    <source>
        <dbReference type="EMBL" id="PYI09520.1"/>
    </source>
</evidence>
<dbReference type="STRING" id="1448318.A0A319EIN9"/>
<dbReference type="AlphaFoldDB" id="A0A319EIN9"/>
<dbReference type="EMBL" id="KZ826327">
    <property type="protein sequence ID" value="PYI09520.1"/>
    <property type="molecule type" value="Genomic_DNA"/>
</dbReference>
<sequence length="203" mass="22865">MEEAWCMVKLKRLFPDWYIPAPKEVQGIDLQNTVYAVAGLSSDGDLLQRISPLEEELKKLGLARELTDLLVYMLVLDPRKRPSVREVLGSRVMDEFEGKKALEDTEAAKILLSKPPGQFKVKIINGRSVVSDFSDGPNADAVPFRGKATTGRDPGDRCRSEWLDVAENVAYFFTKERKASRAQEFPMAKEWMELLGKCDELVG</sequence>
<dbReference type="VEuPathDB" id="FungiDB:BO78DRAFT_427446"/>
<protein>
    <recommendedName>
        <fullName evidence="3">Protein kinase domain-containing protein</fullName>
    </recommendedName>
</protein>
<gene>
    <name evidence="1" type="ORF">BO78DRAFT_427446</name>
</gene>
<reference evidence="1 2" key="1">
    <citation type="submission" date="2018-02" db="EMBL/GenBank/DDBJ databases">
        <title>The genomes of Aspergillus section Nigri reveals drivers in fungal speciation.</title>
        <authorList>
            <consortium name="DOE Joint Genome Institute"/>
            <person name="Vesth T.C."/>
            <person name="Nybo J."/>
            <person name="Theobald S."/>
            <person name="Brandl J."/>
            <person name="Frisvad J.C."/>
            <person name="Nielsen K.F."/>
            <person name="Lyhne E.K."/>
            <person name="Kogle M.E."/>
            <person name="Kuo A."/>
            <person name="Riley R."/>
            <person name="Clum A."/>
            <person name="Nolan M."/>
            <person name="Lipzen A."/>
            <person name="Salamov A."/>
            <person name="Henrissat B."/>
            <person name="Wiebenga A."/>
            <person name="De vries R.P."/>
            <person name="Grigoriev I.V."/>
            <person name="Mortensen U.H."/>
            <person name="Andersen M.R."/>
            <person name="Baker S.E."/>
        </authorList>
    </citation>
    <scope>NUCLEOTIDE SEQUENCE [LARGE SCALE GENOMIC DNA]</scope>
    <source>
        <strain evidence="1 2">CBS 121057</strain>
    </source>
</reference>
<evidence type="ECO:0008006" key="3">
    <source>
        <dbReference type="Google" id="ProtNLM"/>
    </source>
</evidence>
<accession>A0A319EIN9</accession>
<proteinExistence type="predicted"/>
<name>A0A319EIN9_ASPSB</name>